<dbReference type="Pfam" id="PF13489">
    <property type="entry name" value="Methyltransf_23"/>
    <property type="match status" value="1"/>
</dbReference>
<dbReference type="OrthoDB" id="2013972at2759"/>
<sequence length="357" mass="41003">MPPETAFPPSWVAIIRTRPRAGRSRQKASYGLNKPNDNIDHIDSDSAIGSDHSAASTSITSSVFNYKYENGRRYHSFREGEYMLPNDEREQNRMDLHHHIFRLSLGGQLTRAPIPQDVQRVLDLGTGTGIWAIDFADEYPNAIVIGNDLSPIQPAWVPANCKFIVDDAESDWIYRPEEAFDYIHGRSLGGSIRDWDRLYRQIYQNLKPGGWLEMQEYEVWIRSEDDPELLNAPVIAQWQELVDKASIMFGKRLNIAESVKQRFIDAGFEDVRDDVYKVPIGTWPLDPKLKVLGLYQREQICDCVESVTLALLTRVLKWSNEETQVLIAKVRSDLRNKKQHLHSTFHFVYGRKPTSTG</sequence>
<name>A0A0C3GC11_OIDMZ</name>
<dbReference type="CDD" id="cd02440">
    <property type="entry name" value="AdoMet_MTases"/>
    <property type="match status" value="1"/>
</dbReference>
<dbReference type="InterPro" id="IPR029063">
    <property type="entry name" value="SAM-dependent_MTases_sf"/>
</dbReference>
<dbReference type="SUPFAM" id="SSF53335">
    <property type="entry name" value="S-adenosyl-L-methionine-dependent methyltransferases"/>
    <property type="match status" value="1"/>
</dbReference>
<evidence type="ECO:0000313" key="3">
    <source>
        <dbReference type="Proteomes" id="UP000054321"/>
    </source>
</evidence>
<reference evidence="3" key="2">
    <citation type="submission" date="2015-01" db="EMBL/GenBank/DDBJ databases">
        <title>Evolutionary Origins and Diversification of the Mycorrhizal Mutualists.</title>
        <authorList>
            <consortium name="DOE Joint Genome Institute"/>
            <consortium name="Mycorrhizal Genomics Consortium"/>
            <person name="Kohler A."/>
            <person name="Kuo A."/>
            <person name="Nagy L.G."/>
            <person name="Floudas D."/>
            <person name="Copeland A."/>
            <person name="Barry K.W."/>
            <person name="Cichocki N."/>
            <person name="Veneault-Fourrey C."/>
            <person name="LaButti K."/>
            <person name="Lindquist E.A."/>
            <person name="Lipzen A."/>
            <person name="Lundell T."/>
            <person name="Morin E."/>
            <person name="Murat C."/>
            <person name="Riley R."/>
            <person name="Ohm R."/>
            <person name="Sun H."/>
            <person name="Tunlid A."/>
            <person name="Henrissat B."/>
            <person name="Grigoriev I.V."/>
            <person name="Hibbett D.S."/>
            <person name="Martin F."/>
        </authorList>
    </citation>
    <scope>NUCLEOTIDE SEQUENCE [LARGE SCALE GENOMIC DNA]</scope>
    <source>
        <strain evidence="3">Zn</strain>
    </source>
</reference>
<keyword evidence="3" id="KW-1185">Reference proteome</keyword>
<evidence type="ECO:0000313" key="2">
    <source>
        <dbReference type="EMBL" id="KIM93695.1"/>
    </source>
</evidence>
<dbReference type="GO" id="GO:0008168">
    <property type="term" value="F:methyltransferase activity"/>
    <property type="evidence" value="ECO:0007669"/>
    <property type="project" value="TreeGrafter"/>
</dbReference>
<reference evidence="2 3" key="1">
    <citation type="submission" date="2014-04" db="EMBL/GenBank/DDBJ databases">
        <authorList>
            <consortium name="DOE Joint Genome Institute"/>
            <person name="Kuo A."/>
            <person name="Martino E."/>
            <person name="Perotto S."/>
            <person name="Kohler A."/>
            <person name="Nagy L.G."/>
            <person name="Floudas D."/>
            <person name="Copeland A."/>
            <person name="Barry K.W."/>
            <person name="Cichocki N."/>
            <person name="Veneault-Fourrey C."/>
            <person name="LaButti K."/>
            <person name="Lindquist E.A."/>
            <person name="Lipzen A."/>
            <person name="Lundell T."/>
            <person name="Morin E."/>
            <person name="Murat C."/>
            <person name="Sun H."/>
            <person name="Tunlid A."/>
            <person name="Henrissat B."/>
            <person name="Grigoriev I.V."/>
            <person name="Hibbett D.S."/>
            <person name="Martin F."/>
            <person name="Nordberg H.P."/>
            <person name="Cantor M.N."/>
            <person name="Hua S.X."/>
        </authorList>
    </citation>
    <scope>NUCLEOTIDE SEQUENCE [LARGE SCALE GENOMIC DNA]</scope>
    <source>
        <strain evidence="2 3">Zn</strain>
    </source>
</reference>
<proteinExistence type="predicted"/>
<dbReference type="AlphaFoldDB" id="A0A0C3GC11"/>
<dbReference type="Gene3D" id="3.40.50.150">
    <property type="entry name" value="Vaccinia Virus protein VP39"/>
    <property type="match status" value="1"/>
</dbReference>
<dbReference type="Proteomes" id="UP000054321">
    <property type="component" value="Unassembled WGS sequence"/>
</dbReference>
<evidence type="ECO:0000256" key="1">
    <source>
        <dbReference type="SAM" id="MobiDB-lite"/>
    </source>
</evidence>
<evidence type="ECO:0008006" key="4">
    <source>
        <dbReference type="Google" id="ProtNLM"/>
    </source>
</evidence>
<feature type="region of interest" description="Disordered" evidence="1">
    <location>
        <begin position="20"/>
        <end position="53"/>
    </location>
</feature>
<dbReference type="InParanoid" id="A0A0C3GC11"/>
<accession>A0A0C3GC11</accession>
<dbReference type="HOGENOM" id="CLU_010595_1_2_1"/>
<dbReference type="PANTHER" id="PTHR43591:SF10">
    <property type="entry name" value="ABC TRANSMEMBRANE TYPE-1 DOMAIN-CONTAINING PROTEIN-RELATED"/>
    <property type="match status" value="1"/>
</dbReference>
<dbReference type="STRING" id="913774.A0A0C3GC11"/>
<gene>
    <name evidence="2" type="ORF">OIDMADRAFT_106878</name>
</gene>
<dbReference type="PANTHER" id="PTHR43591">
    <property type="entry name" value="METHYLTRANSFERASE"/>
    <property type="match status" value="1"/>
</dbReference>
<protein>
    <recommendedName>
        <fullName evidence="4">Methyltransferase domain-containing protein</fullName>
    </recommendedName>
</protein>
<organism evidence="2 3">
    <name type="scientific">Oidiodendron maius (strain Zn)</name>
    <dbReference type="NCBI Taxonomy" id="913774"/>
    <lineage>
        <taxon>Eukaryota</taxon>
        <taxon>Fungi</taxon>
        <taxon>Dikarya</taxon>
        <taxon>Ascomycota</taxon>
        <taxon>Pezizomycotina</taxon>
        <taxon>Leotiomycetes</taxon>
        <taxon>Leotiomycetes incertae sedis</taxon>
        <taxon>Myxotrichaceae</taxon>
        <taxon>Oidiodendron</taxon>
    </lineage>
</organism>
<dbReference type="EMBL" id="KN832893">
    <property type="protein sequence ID" value="KIM93695.1"/>
    <property type="molecule type" value="Genomic_DNA"/>
</dbReference>